<dbReference type="AlphaFoldDB" id="A0A4Y2HI06"/>
<dbReference type="OrthoDB" id="10557273at2759"/>
<protein>
    <submittedName>
        <fullName evidence="1">Uncharacterized protein</fullName>
    </submittedName>
</protein>
<evidence type="ECO:0000313" key="1">
    <source>
        <dbReference type="EMBL" id="GBM65024.1"/>
    </source>
</evidence>
<dbReference type="Proteomes" id="UP000499080">
    <property type="component" value="Unassembled WGS sequence"/>
</dbReference>
<gene>
    <name evidence="1" type="ORF">AVEN_68946_1</name>
</gene>
<reference evidence="1 2" key="1">
    <citation type="journal article" date="2019" name="Sci. Rep.">
        <title>Orb-weaving spider Araneus ventricosus genome elucidates the spidroin gene catalogue.</title>
        <authorList>
            <person name="Kono N."/>
            <person name="Nakamura H."/>
            <person name="Ohtoshi R."/>
            <person name="Moran D.A.P."/>
            <person name="Shinohara A."/>
            <person name="Yoshida Y."/>
            <person name="Fujiwara M."/>
            <person name="Mori M."/>
            <person name="Tomita M."/>
            <person name="Arakawa K."/>
        </authorList>
    </citation>
    <scope>NUCLEOTIDE SEQUENCE [LARGE SCALE GENOMIC DNA]</scope>
</reference>
<proteinExistence type="predicted"/>
<sequence>MKRKSSISKSIDKFSHLLPRVSATEICSGMENFFQANRVQEMCSWRKFSRENSPSSFAAKNFSGCKIFLIHIRGNGISRDAALASLVGGCSGGFSFFSIGYGESHFSACGWCSLGLFERQFLYWIPKNSQQWSESGICYACFSIEFLPKLVYHSDR</sequence>
<organism evidence="1 2">
    <name type="scientific">Araneus ventricosus</name>
    <name type="common">Orbweaver spider</name>
    <name type="synonym">Epeira ventricosa</name>
    <dbReference type="NCBI Taxonomy" id="182803"/>
    <lineage>
        <taxon>Eukaryota</taxon>
        <taxon>Metazoa</taxon>
        <taxon>Ecdysozoa</taxon>
        <taxon>Arthropoda</taxon>
        <taxon>Chelicerata</taxon>
        <taxon>Arachnida</taxon>
        <taxon>Araneae</taxon>
        <taxon>Araneomorphae</taxon>
        <taxon>Entelegynae</taxon>
        <taxon>Araneoidea</taxon>
        <taxon>Araneidae</taxon>
        <taxon>Araneus</taxon>
    </lineage>
</organism>
<dbReference type="EMBL" id="BGPR01001956">
    <property type="protein sequence ID" value="GBM65024.1"/>
    <property type="molecule type" value="Genomic_DNA"/>
</dbReference>
<accession>A0A4Y2HI06</accession>
<keyword evidence="2" id="KW-1185">Reference proteome</keyword>
<evidence type="ECO:0000313" key="2">
    <source>
        <dbReference type="Proteomes" id="UP000499080"/>
    </source>
</evidence>
<comment type="caution">
    <text evidence="1">The sequence shown here is derived from an EMBL/GenBank/DDBJ whole genome shotgun (WGS) entry which is preliminary data.</text>
</comment>
<name>A0A4Y2HI06_ARAVE</name>